<dbReference type="GO" id="GO:0016783">
    <property type="term" value="F:sulfurtransferase activity"/>
    <property type="evidence" value="ECO:0007669"/>
    <property type="project" value="InterPro"/>
</dbReference>
<dbReference type="PANTHER" id="PTHR43169:SF2">
    <property type="entry name" value="NAD_GMP SYNTHASE DOMAIN-CONTAINING PROTEIN"/>
    <property type="match status" value="1"/>
</dbReference>
<protein>
    <submittedName>
        <fullName evidence="2">ATP-dependent sacrificial sulfur transferase LarE</fullName>
    </submittedName>
</protein>
<reference evidence="2 3" key="1">
    <citation type="submission" date="2019-08" db="EMBL/GenBank/DDBJ databases">
        <title>In-depth cultivation of the pig gut microbiome towards novel bacterial diversity and tailored functional studies.</title>
        <authorList>
            <person name="Wylensek D."/>
            <person name="Hitch T.C.A."/>
            <person name="Clavel T."/>
        </authorList>
    </citation>
    <scope>NUCLEOTIDE SEQUENCE [LARGE SCALE GENOMIC DNA]</scope>
    <source>
        <strain evidence="2 3">WCA-MUC-591-APC-4B</strain>
    </source>
</reference>
<proteinExistence type="predicted"/>
<dbReference type="SUPFAM" id="SSF52402">
    <property type="entry name" value="Adenine nucleotide alpha hydrolases-like"/>
    <property type="match status" value="1"/>
</dbReference>
<comment type="caution">
    <text evidence="2">The sequence shown here is derived from an EMBL/GenBank/DDBJ whole genome shotgun (WGS) entry which is preliminary data.</text>
</comment>
<feature type="active site" description="Nucleophile and sulfur donor" evidence="1">
    <location>
        <position position="178"/>
    </location>
</feature>
<dbReference type="InterPro" id="IPR014729">
    <property type="entry name" value="Rossmann-like_a/b/a_fold"/>
</dbReference>
<dbReference type="NCBIfam" id="TIGR00268">
    <property type="entry name" value="ATP-dependent sacrificial sulfur transferase LarE"/>
    <property type="match status" value="1"/>
</dbReference>
<evidence type="ECO:0000313" key="2">
    <source>
        <dbReference type="EMBL" id="MST70273.1"/>
    </source>
</evidence>
<dbReference type="InterPro" id="IPR052188">
    <property type="entry name" value="Ni-pincer_cofactor_biosynth"/>
</dbReference>
<dbReference type="InterPro" id="IPR005232">
    <property type="entry name" value="LarE"/>
</dbReference>
<dbReference type="Proteomes" id="UP000469424">
    <property type="component" value="Unassembled WGS sequence"/>
</dbReference>
<accession>A0A6N7X6S1</accession>
<keyword evidence="3" id="KW-1185">Reference proteome</keyword>
<dbReference type="Gene3D" id="3.40.50.620">
    <property type="entry name" value="HUPs"/>
    <property type="match status" value="1"/>
</dbReference>
<sequence>MNSNKLQEKEAQLRENLRNLGSLAVAFSGGVDSTFLLKVAHEELGDRLLAVTAKGSVFSGRDLSQGMEFCRQEGIRQEIVVMNELEIPGFQDNPPDRCYICKKTIFQNLLDTAASHGIPHVAEGSNMDDLVDYRPGLRALRELQVLSPLKEAGLYKEEVRQLSRELLLPTWDKPSAACLASRFAYGERITREKLRMVEQAEDFLADQGFRQVRVRIHGADLARLEVAPEQREKLLSLGDSVTEALRQIGFTYVTMDLKGYRTGSMNEILKDEKKKGVVNG</sequence>
<dbReference type="RefSeq" id="WP_154553836.1">
    <property type="nucleotide sequence ID" value="NZ_VUNA01000004.1"/>
</dbReference>
<evidence type="ECO:0000313" key="3">
    <source>
        <dbReference type="Proteomes" id="UP000469424"/>
    </source>
</evidence>
<dbReference type="CDD" id="cd01990">
    <property type="entry name" value="LarE-like"/>
    <property type="match status" value="1"/>
</dbReference>
<dbReference type="AlphaFoldDB" id="A0A6N7X6S1"/>
<keyword evidence="2" id="KW-0808">Transferase</keyword>
<name>A0A6N7X6S1_9FIRM</name>
<organism evidence="2 3">
    <name type="scientific">Mogibacterium kristiansenii</name>
    <dbReference type="NCBI Taxonomy" id="2606708"/>
    <lineage>
        <taxon>Bacteria</taxon>
        <taxon>Bacillati</taxon>
        <taxon>Bacillota</taxon>
        <taxon>Clostridia</taxon>
        <taxon>Peptostreptococcales</taxon>
        <taxon>Anaerovoracaceae</taxon>
        <taxon>Mogibacterium</taxon>
    </lineage>
</organism>
<dbReference type="PANTHER" id="PTHR43169">
    <property type="entry name" value="EXSB FAMILY PROTEIN"/>
    <property type="match status" value="1"/>
</dbReference>
<dbReference type="EMBL" id="VUNA01000004">
    <property type="protein sequence ID" value="MST70273.1"/>
    <property type="molecule type" value="Genomic_DNA"/>
</dbReference>
<gene>
    <name evidence="2" type="primary">larE</name>
    <name evidence="2" type="ORF">FYJ65_02780</name>
</gene>
<dbReference type="PIRSF" id="PIRSF006661">
    <property type="entry name" value="PP-lp_UCP006661"/>
    <property type="match status" value="1"/>
</dbReference>
<evidence type="ECO:0000256" key="1">
    <source>
        <dbReference type="PIRSR" id="PIRSR006661-1"/>
    </source>
</evidence>